<dbReference type="RefSeq" id="WP_209653731.1">
    <property type="nucleotide sequence ID" value="NZ_CP047357.1"/>
</dbReference>
<reference evidence="2 3" key="1">
    <citation type="submission" date="2021-03" db="EMBL/GenBank/DDBJ databases">
        <title>Sequencing the genomes of 1000 actinobacteria strains.</title>
        <authorList>
            <person name="Klenk H.-P."/>
        </authorList>
    </citation>
    <scope>NUCLEOTIDE SEQUENCE [LARGE SCALE GENOMIC DNA]</scope>
    <source>
        <strain evidence="2 3">DSM 44506</strain>
    </source>
</reference>
<proteinExistence type="predicted"/>
<dbReference type="EMBL" id="JAGINY010000001">
    <property type="protein sequence ID" value="MBP2333131.1"/>
    <property type="molecule type" value="Genomic_DNA"/>
</dbReference>
<dbReference type="SUPFAM" id="SSF46955">
    <property type="entry name" value="Putative DNA-binding domain"/>
    <property type="match status" value="1"/>
</dbReference>
<comment type="caution">
    <text evidence="2">The sequence shown here is derived from an EMBL/GenBank/DDBJ whole genome shotgun (WGS) entry which is preliminary data.</text>
</comment>
<protein>
    <submittedName>
        <fullName evidence="2">Excisionase family DNA binding protein</fullName>
    </submittedName>
</protein>
<gene>
    <name evidence="2" type="ORF">JOF33_001830</name>
</gene>
<accession>A0ABS4U9B8</accession>
<evidence type="ECO:0000313" key="2">
    <source>
        <dbReference type="EMBL" id="MBP2333131.1"/>
    </source>
</evidence>
<feature type="domain" description="Helix-turn-helix" evidence="1">
    <location>
        <begin position="82"/>
        <end position="125"/>
    </location>
</feature>
<dbReference type="Proteomes" id="UP001519305">
    <property type="component" value="Unassembled WGS sequence"/>
</dbReference>
<evidence type="ECO:0000259" key="1">
    <source>
        <dbReference type="Pfam" id="PF12728"/>
    </source>
</evidence>
<keyword evidence="3" id="KW-1185">Reference proteome</keyword>
<dbReference type="InterPro" id="IPR010093">
    <property type="entry name" value="SinI_DNA-bd"/>
</dbReference>
<evidence type="ECO:0000313" key="3">
    <source>
        <dbReference type="Proteomes" id="UP001519305"/>
    </source>
</evidence>
<dbReference type="Pfam" id="PF12728">
    <property type="entry name" value="HTH_17"/>
    <property type="match status" value="1"/>
</dbReference>
<dbReference type="NCBIfam" id="TIGR01764">
    <property type="entry name" value="excise"/>
    <property type="match status" value="1"/>
</dbReference>
<organism evidence="2 3">
    <name type="scientific">Corynebacterium freneyi</name>
    <dbReference type="NCBI Taxonomy" id="134034"/>
    <lineage>
        <taxon>Bacteria</taxon>
        <taxon>Bacillati</taxon>
        <taxon>Actinomycetota</taxon>
        <taxon>Actinomycetes</taxon>
        <taxon>Mycobacteriales</taxon>
        <taxon>Corynebacteriaceae</taxon>
        <taxon>Corynebacterium</taxon>
    </lineage>
</organism>
<dbReference type="InterPro" id="IPR041657">
    <property type="entry name" value="HTH_17"/>
</dbReference>
<dbReference type="InterPro" id="IPR009061">
    <property type="entry name" value="DNA-bd_dom_put_sf"/>
</dbReference>
<name>A0ABS4U9B8_9CORY</name>
<sequence>MTIANNTFFPTNDEAIAPVVDFVDAFQRKHSREPDAQCFLSGPGKNEHVALPRDLHEILAQAARALMSGQAVTIHPNNTTITTQEAADLLGVSRPTVVRLIDAGKLPAEKINRHRRLLLGDVLEYHRELQEKQRRFIADTTDDGPAPSAEDFRTVRRKLARARENRSVD</sequence>